<dbReference type="SUPFAM" id="SSF50621">
    <property type="entry name" value="Alanine racemase C-terminal domain-like"/>
    <property type="match status" value="1"/>
</dbReference>
<dbReference type="InterPro" id="IPR000183">
    <property type="entry name" value="Orn/DAP/Arg_de-COase"/>
</dbReference>
<dbReference type="InterPro" id="IPR029066">
    <property type="entry name" value="PLP-binding_barrel"/>
</dbReference>
<evidence type="ECO:0000313" key="10">
    <source>
        <dbReference type="EMBL" id="APX88924.1"/>
    </source>
</evidence>
<dbReference type="GO" id="GO:0004586">
    <property type="term" value="F:ornithine decarboxylase activity"/>
    <property type="evidence" value="ECO:0007669"/>
    <property type="project" value="UniProtKB-EC"/>
</dbReference>
<dbReference type="STRING" id="1267768.BV394_03595"/>
<comment type="similarity">
    <text evidence="2">Belongs to the Orn/Lys/Arg decarboxylase class-II family.</text>
</comment>
<keyword evidence="3 8" id="KW-0663">Pyridoxal phosphate</keyword>
<accession>A0A1U7DFZ8</accession>
<dbReference type="PANTHER" id="PTHR11482">
    <property type="entry name" value="ARGININE/DIAMINOPIMELATE/ORNITHINE DECARBOXYLASE"/>
    <property type="match status" value="1"/>
</dbReference>
<dbReference type="GO" id="GO:0033387">
    <property type="term" value="P:putrescine biosynthetic process from arginine, via ornithine"/>
    <property type="evidence" value="ECO:0007669"/>
    <property type="project" value="TreeGrafter"/>
</dbReference>
<evidence type="ECO:0000313" key="11">
    <source>
        <dbReference type="Proteomes" id="UP000187266"/>
    </source>
</evidence>
<dbReference type="Pfam" id="PF02784">
    <property type="entry name" value="Orn_Arg_deC_N"/>
    <property type="match status" value="1"/>
</dbReference>
<dbReference type="EC" id="4.1.1.17" evidence="6"/>
<protein>
    <recommendedName>
        <fullName evidence="6">ornithine decarboxylase</fullName>
        <ecNumber evidence="6">4.1.1.17</ecNumber>
    </recommendedName>
</protein>
<evidence type="ECO:0000256" key="8">
    <source>
        <dbReference type="PIRSR" id="PIRSR600183-50"/>
    </source>
</evidence>
<feature type="active site" description="Proton donor" evidence="8">
    <location>
        <position position="327"/>
    </location>
</feature>
<evidence type="ECO:0000256" key="7">
    <source>
        <dbReference type="ARBA" id="ARBA00049127"/>
    </source>
</evidence>
<dbReference type="InterPro" id="IPR022644">
    <property type="entry name" value="De-COase2_N"/>
</dbReference>
<dbReference type="AlphaFoldDB" id="A0A1U7DFZ8"/>
<keyword evidence="11" id="KW-1185">Reference proteome</keyword>
<evidence type="ECO:0000256" key="3">
    <source>
        <dbReference type="ARBA" id="ARBA00022898"/>
    </source>
</evidence>
<keyword evidence="4" id="KW-0456">Lyase</keyword>
<evidence type="ECO:0000256" key="6">
    <source>
        <dbReference type="ARBA" id="ARBA00034138"/>
    </source>
</evidence>
<dbReference type="InterPro" id="IPR022653">
    <property type="entry name" value="De-COase2_pyr-phos_BS"/>
</dbReference>
<evidence type="ECO:0000256" key="5">
    <source>
        <dbReference type="ARBA" id="ARBA00034115"/>
    </source>
</evidence>
<gene>
    <name evidence="10" type="ORF">BV394_03595</name>
</gene>
<dbReference type="GO" id="GO:0005737">
    <property type="term" value="C:cytoplasm"/>
    <property type="evidence" value="ECO:0007669"/>
    <property type="project" value="TreeGrafter"/>
</dbReference>
<evidence type="ECO:0000259" key="9">
    <source>
        <dbReference type="Pfam" id="PF02784"/>
    </source>
</evidence>
<dbReference type="EMBL" id="CP019124">
    <property type="protein sequence ID" value="APX88924.1"/>
    <property type="molecule type" value="Genomic_DNA"/>
</dbReference>
<dbReference type="CDD" id="cd00622">
    <property type="entry name" value="PLPDE_III_ODC"/>
    <property type="match status" value="1"/>
</dbReference>
<dbReference type="InterPro" id="IPR022657">
    <property type="entry name" value="De-COase2_CS"/>
</dbReference>
<organism evidence="10 11">
    <name type="scientific">Brevirhabdus pacifica</name>
    <dbReference type="NCBI Taxonomy" id="1267768"/>
    <lineage>
        <taxon>Bacteria</taxon>
        <taxon>Pseudomonadati</taxon>
        <taxon>Pseudomonadota</taxon>
        <taxon>Alphaproteobacteria</taxon>
        <taxon>Rhodobacterales</taxon>
        <taxon>Paracoccaceae</taxon>
        <taxon>Brevirhabdus</taxon>
    </lineage>
</organism>
<dbReference type="Proteomes" id="UP000187266">
    <property type="component" value="Chromosome"/>
</dbReference>
<proteinExistence type="inferred from homology"/>
<dbReference type="PRINTS" id="PR01182">
    <property type="entry name" value="ORNDCRBXLASE"/>
</dbReference>
<accession>A0A2M9DFG0</accession>
<dbReference type="RefSeq" id="WP_076978947.1">
    <property type="nucleotide sequence ID" value="NZ_CP019124.1"/>
</dbReference>
<comment type="cofactor">
    <cofactor evidence="1 8">
        <name>pyridoxal 5'-phosphate</name>
        <dbReference type="ChEBI" id="CHEBI:597326"/>
    </cofactor>
</comment>
<evidence type="ECO:0000256" key="1">
    <source>
        <dbReference type="ARBA" id="ARBA00001933"/>
    </source>
</evidence>
<dbReference type="PROSITE" id="PS00879">
    <property type="entry name" value="ODR_DC_2_2"/>
    <property type="match status" value="1"/>
</dbReference>
<dbReference type="Gene3D" id="3.20.20.10">
    <property type="entry name" value="Alanine racemase"/>
    <property type="match status" value="1"/>
</dbReference>
<sequence length="381" mass="40959">MDLSHPICLDPIDHLRSAQPDLPVLYFCPEALRATARRFLDTFPGVVSYAIKCNDRDEVLATIAAEGVQVFDVASPPEMRAVRAVAPQAVLHYNNPVRSRLEIAEAVRLNVRSYSVDSVSELEKLIELVPAEGTEIAVRFKLQVEGAAYDFGAKFGAEPKMAVALLRRVVEAGFEPAMTFHPGTQCTDPEAWREYISVAARVAEDAGVTLARLNVGGGFPADRGTGEHVPQLEQTIAVIEDAVATNFATAPVLVCEPGRAMVAESYALALRVKAMRSDGAVFLNDGIYGTLAEALLLGTLKRITYLGADGTPLVGERVNRTVFGPTCDSVDMLPGGLDVPADLAEGDHLLFHGTGAYTVVTACRFNGYGDPQNVTVAQLYR</sequence>
<dbReference type="InterPro" id="IPR009006">
    <property type="entry name" value="Ala_racemase/Decarboxylase_C"/>
</dbReference>
<feature type="modified residue" description="N6-(pyridoxal phosphate)lysine" evidence="8">
    <location>
        <position position="52"/>
    </location>
</feature>
<dbReference type="PROSITE" id="PS00878">
    <property type="entry name" value="ODR_DC_2_1"/>
    <property type="match status" value="1"/>
</dbReference>
<reference evidence="10 11" key="1">
    <citation type="submission" date="2017-01" db="EMBL/GenBank/DDBJ databases">
        <title>Genomic analysis of Xuhuaishuia manganoxidans DY6-4.</title>
        <authorList>
            <person name="Wang X."/>
        </authorList>
    </citation>
    <scope>NUCLEOTIDE SEQUENCE [LARGE SCALE GENOMIC DNA]</scope>
    <source>
        <strain evidence="10 11">DY6-4</strain>
    </source>
</reference>
<comment type="catalytic activity">
    <reaction evidence="7">
        <text>L-ornithine + H(+) = putrescine + CO2</text>
        <dbReference type="Rhea" id="RHEA:22964"/>
        <dbReference type="ChEBI" id="CHEBI:15378"/>
        <dbReference type="ChEBI" id="CHEBI:16526"/>
        <dbReference type="ChEBI" id="CHEBI:46911"/>
        <dbReference type="ChEBI" id="CHEBI:326268"/>
        <dbReference type="EC" id="4.1.1.17"/>
    </reaction>
</comment>
<dbReference type="PANTHER" id="PTHR11482:SF6">
    <property type="entry name" value="ORNITHINE DECARBOXYLASE 1-RELATED"/>
    <property type="match status" value="1"/>
</dbReference>
<evidence type="ECO:0000256" key="2">
    <source>
        <dbReference type="ARBA" id="ARBA00008872"/>
    </source>
</evidence>
<dbReference type="SUPFAM" id="SSF51419">
    <property type="entry name" value="PLP-binding barrel"/>
    <property type="match status" value="1"/>
</dbReference>
<feature type="domain" description="Orn/DAP/Arg decarboxylase 2 N-terminal" evidence="9">
    <location>
        <begin position="33"/>
        <end position="263"/>
    </location>
</feature>
<name>A0A1U7DFZ8_9RHOB</name>
<dbReference type="Gene3D" id="2.40.37.10">
    <property type="entry name" value="Lyase, Ornithine Decarboxylase, Chain A, domain 1"/>
    <property type="match status" value="1"/>
</dbReference>
<evidence type="ECO:0000256" key="4">
    <source>
        <dbReference type="ARBA" id="ARBA00023239"/>
    </source>
</evidence>
<dbReference type="OrthoDB" id="9802147at2"/>
<dbReference type="InterPro" id="IPR002433">
    <property type="entry name" value="Orn_de-COase"/>
</dbReference>
<comment type="pathway">
    <text evidence="5">Amine and polyamine biosynthesis; putrescine biosynthesis via L-ornithine pathway; putrescine from L-ornithine: step 1/1.</text>
</comment>
<dbReference type="PRINTS" id="PR01179">
    <property type="entry name" value="ODADCRBXLASE"/>
</dbReference>